<keyword evidence="8 11" id="KW-0346">Stress response</keyword>
<dbReference type="InterPro" id="IPR020568">
    <property type="entry name" value="Ribosomal_Su5_D2-typ_SF"/>
</dbReference>
<keyword evidence="3 11" id="KW-0227">DNA damage</keyword>
<dbReference type="GO" id="GO:0006508">
    <property type="term" value="P:proteolysis"/>
    <property type="evidence" value="ECO:0007669"/>
    <property type="project" value="InterPro"/>
</dbReference>
<feature type="region of interest" description="Lon-protease-like" evidence="11">
    <location>
        <begin position="347"/>
        <end position="452"/>
    </location>
</feature>
<keyword evidence="10 11" id="KW-0234">DNA repair</keyword>
<dbReference type="Pfam" id="PF13481">
    <property type="entry name" value="AAA_25"/>
    <property type="match status" value="1"/>
</dbReference>
<dbReference type="SMART" id="SM00382">
    <property type="entry name" value="AAA"/>
    <property type="match status" value="1"/>
</dbReference>
<evidence type="ECO:0000256" key="7">
    <source>
        <dbReference type="ARBA" id="ARBA00022840"/>
    </source>
</evidence>
<dbReference type="SUPFAM" id="SSF54211">
    <property type="entry name" value="Ribosomal protein S5 domain 2-like"/>
    <property type="match status" value="1"/>
</dbReference>
<keyword evidence="2 11" id="KW-0547">Nucleotide-binding</keyword>
<keyword evidence="5" id="KW-0378">Hydrolase</keyword>
<feature type="binding site" evidence="11">
    <location>
        <begin position="91"/>
        <end position="98"/>
    </location>
    <ligand>
        <name>ATP</name>
        <dbReference type="ChEBI" id="CHEBI:30616"/>
    </ligand>
</feature>
<evidence type="ECO:0000256" key="11">
    <source>
        <dbReference type="HAMAP-Rule" id="MF_01498"/>
    </source>
</evidence>
<dbReference type="PRINTS" id="PR01874">
    <property type="entry name" value="DNAREPAIRADA"/>
</dbReference>
<evidence type="ECO:0000256" key="9">
    <source>
        <dbReference type="ARBA" id="ARBA00023125"/>
    </source>
</evidence>
<dbReference type="KEGG" id="ifn:GM661_15875"/>
<dbReference type="AlphaFoldDB" id="A0A8A7KIC7"/>
<dbReference type="Pfam" id="PF18073">
    <property type="entry name" value="Zn_ribbon_LapB"/>
    <property type="match status" value="1"/>
</dbReference>
<dbReference type="Gene3D" id="3.30.230.10">
    <property type="match status" value="1"/>
</dbReference>
<evidence type="ECO:0000256" key="8">
    <source>
        <dbReference type="ARBA" id="ARBA00023016"/>
    </source>
</evidence>
<evidence type="ECO:0000256" key="10">
    <source>
        <dbReference type="ARBA" id="ARBA00023204"/>
    </source>
</evidence>
<comment type="function">
    <text evidence="11">Plays a role in repairing double-strand DNA breaks, probably involving stabilizing or processing branched DNA or blocked replication forks.</text>
</comment>
<dbReference type="NCBIfam" id="TIGR00416">
    <property type="entry name" value="sms"/>
    <property type="match status" value="1"/>
</dbReference>
<dbReference type="GO" id="GO:0008270">
    <property type="term" value="F:zinc ion binding"/>
    <property type="evidence" value="ECO:0007669"/>
    <property type="project" value="UniProtKB-KW"/>
</dbReference>
<evidence type="ECO:0000313" key="15">
    <source>
        <dbReference type="EMBL" id="QTL99329.1"/>
    </source>
</evidence>
<keyword evidence="16" id="KW-1185">Reference proteome</keyword>
<dbReference type="GO" id="GO:0004252">
    <property type="term" value="F:serine-type endopeptidase activity"/>
    <property type="evidence" value="ECO:0007669"/>
    <property type="project" value="InterPro"/>
</dbReference>
<dbReference type="InterPro" id="IPR008269">
    <property type="entry name" value="Lon_proteolytic"/>
</dbReference>
<dbReference type="GO" id="GO:0005524">
    <property type="term" value="F:ATP binding"/>
    <property type="evidence" value="ECO:0007669"/>
    <property type="project" value="UniProtKB-UniRule"/>
</dbReference>
<dbReference type="GO" id="GO:0000725">
    <property type="term" value="P:recombinational repair"/>
    <property type="evidence" value="ECO:0007669"/>
    <property type="project" value="UniProtKB-UniRule"/>
</dbReference>
<name>A0A8A7KIC7_9FIRM</name>
<feature type="short sequence motif" description="RadA KNRFG motif" evidence="11">
    <location>
        <begin position="248"/>
        <end position="252"/>
    </location>
</feature>
<evidence type="ECO:0000256" key="1">
    <source>
        <dbReference type="ARBA" id="ARBA00022723"/>
    </source>
</evidence>
<keyword evidence="4 13" id="KW-0863">Zinc-finger</keyword>
<gene>
    <name evidence="11 15" type="primary">radA</name>
    <name evidence="15" type="ORF">GM661_15875</name>
</gene>
<protein>
    <recommendedName>
        <fullName evidence="11 12">DNA repair protein RadA</fullName>
    </recommendedName>
</protein>
<dbReference type="InterPro" id="IPR027417">
    <property type="entry name" value="P-loop_NTPase"/>
</dbReference>
<dbReference type="EMBL" id="CP046640">
    <property type="protein sequence ID" value="QTL99329.1"/>
    <property type="molecule type" value="Genomic_DNA"/>
</dbReference>
<evidence type="ECO:0000256" key="5">
    <source>
        <dbReference type="ARBA" id="ARBA00022801"/>
    </source>
</evidence>
<dbReference type="Pfam" id="PF05362">
    <property type="entry name" value="Lon_C"/>
    <property type="match status" value="1"/>
</dbReference>
<accession>A0A8A7KIC7</accession>
<evidence type="ECO:0000256" key="13">
    <source>
        <dbReference type="RuleBase" id="RU003555"/>
    </source>
</evidence>
<keyword evidence="9 11" id="KW-0238">DNA-binding</keyword>
<keyword evidence="6 13" id="KW-0862">Zinc</keyword>
<dbReference type="InterPro" id="IPR003593">
    <property type="entry name" value="AAA+_ATPase"/>
</dbReference>
<evidence type="ECO:0000256" key="3">
    <source>
        <dbReference type="ARBA" id="ARBA00022763"/>
    </source>
</evidence>
<dbReference type="GO" id="GO:0003684">
    <property type="term" value="F:damaged DNA binding"/>
    <property type="evidence" value="ECO:0007669"/>
    <property type="project" value="InterPro"/>
</dbReference>
<evidence type="ECO:0000256" key="4">
    <source>
        <dbReference type="ARBA" id="ARBA00022771"/>
    </source>
</evidence>
<keyword evidence="7 11" id="KW-0067">ATP-binding</keyword>
<dbReference type="HAMAP" id="MF_01498">
    <property type="entry name" value="RadA_bact"/>
    <property type="match status" value="1"/>
</dbReference>
<dbReference type="PANTHER" id="PTHR32472:SF10">
    <property type="entry name" value="DNA REPAIR PROTEIN RADA-LIKE PROTEIN"/>
    <property type="match status" value="1"/>
</dbReference>
<evidence type="ECO:0000259" key="14">
    <source>
        <dbReference type="SMART" id="SM00382"/>
    </source>
</evidence>
<dbReference type="InterPro" id="IPR041166">
    <property type="entry name" value="Rubredoxin_2"/>
</dbReference>
<evidence type="ECO:0000256" key="2">
    <source>
        <dbReference type="ARBA" id="ARBA00022741"/>
    </source>
</evidence>
<evidence type="ECO:0000313" key="16">
    <source>
        <dbReference type="Proteomes" id="UP000665020"/>
    </source>
</evidence>
<feature type="domain" description="AAA+ ATPase" evidence="14">
    <location>
        <begin position="83"/>
        <end position="237"/>
    </location>
</feature>
<organism evidence="15 16">
    <name type="scientific">Iocasia fonsfrigidae</name>
    <dbReference type="NCBI Taxonomy" id="2682810"/>
    <lineage>
        <taxon>Bacteria</taxon>
        <taxon>Bacillati</taxon>
        <taxon>Bacillota</taxon>
        <taxon>Clostridia</taxon>
        <taxon>Halanaerobiales</taxon>
        <taxon>Halanaerobiaceae</taxon>
        <taxon>Iocasia</taxon>
    </lineage>
</organism>
<dbReference type="Gene3D" id="3.40.50.300">
    <property type="entry name" value="P-loop containing nucleotide triphosphate hydrolases"/>
    <property type="match status" value="1"/>
</dbReference>
<reference evidence="15" key="1">
    <citation type="submission" date="2019-12" db="EMBL/GenBank/DDBJ databases">
        <authorList>
            <person name="zhang j."/>
            <person name="sun C.M."/>
        </authorList>
    </citation>
    <scope>NUCLEOTIDE SEQUENCE</scope>
    <source>
        <strain evidence="15">NS-1</strain>
    </source>
</reference>
<dbReference type="CDD" id="cd01121">
    <property type="entry name" value="RadA_SMS_N"/>
    <property type="match status" value="1"/>
</dbReference>
<dbReference type="InterPro" id="IPR014721">
    <property type="entry name" value="Ribsml_uS5_D2-typ_fold_subgr"/>
</dbReference>
<comment type="function">
    <text evidence="13">DNA-dependent ATPase involved in processing of recombination intermediates, plays a role in repairing DNA breaks. Stimulates the branch migration of RecA-mediated strand transfer reactions, allowing the 3' invading strand to extend heteroduplex DNA faster. Binds ssDNA in the presence of ADP but not other nucleotides, has ATPase activity that is stimulated by ssDNA and various branched DNA structures, but inhibited by SSB. Does not have RecA's homology-searching function.</text>
</comment>
<evidence type="ECO:0000256" key="12">
    <source>
        <dbReference type="NCBIfam" id="TIGR00416"/>
    </source>
</evidence>
<dbReference type="FunFam" id="3.40.50.300:FF:000050">
    <property type="entry name" value="DNA repair protein RadA"/>
    <property type="match status" value="1"/>
</dbReference>
<dbReference type="GO" id="GO:0005829">
    <property type="term" value="C:cytosol"/>
    <property type="evidence" value="ECO:0007669"/>
    <property type="project" value="TreeGrafter"/>
</dbReference>
<keyword evidence="1 11" id="KW-0479">Metal-binding</keyword>
<dbReference type="Proteomes" id="UP000665020">
    <property type="component" value="Chromosome"/>
</dbReference>
<dbReference type="RefSeq" id="WP_230867690.1">
    <property type="nucleotide sequence ID" value="NZ_CP046640.1"/>
</dbReference>
<comment type="domain">
    <text evidence="11">The middle region has homology to RecA with ATPase motifs including the RadA KNRFG motif, while the C-terminus is homologous to Lon protease.</text>
</comment>
<sequence length="452" mass="49159">MARDRVDYTCEECGYKSSKWMGRCPNCDTWNSFVERRANKGSGKQVQLRVEPSPITKIEAGVRARSSSGIGELDRVLGGGIVSGSLVLLGGAPGIGKSTLILQAASLFSKTNGQVLYVSGEESATQIKLRAERLKAINNSLYILAETEFDQISVALHKGNYDLVIIDSIQTVYEPKLDSAPGSIPQVKEITNQLMKIAKTKNIPIFLIGHVTKEGNLAGPRVMEHLVDAVLQFEGDRNYSYRILRAVKNRYGSTNEVGVFEMKGSGMEEVLNPSQLFLEERPDGVSGSVIAPVIEGSRPLLIEVQSLVSSSTFSAPQRLTTGVDYKRVSILLAVLEKKAGFNFQTKDVHINITGGFKVDEPALDLGIISAIISSYQDQVIPDGLAVIGEVGLAGEVRAVSQIEQRIKEAKKLGFNRIIIPQGNFKGLNFDPEVNIVGIVNIHQLLQHISKVG</sequence>
<dbReference type="SUPFAM" id="SSF52540">
    <property type="entry name" value="P-loop containing nucleoside triphosphate hydrolases"/>
    <property type="match status" value="1"/>
</dbReference>
<proteinExistence type="inferred from homology"/>
<dbReference type="GO" id="GO:0004176">
    <property type="term" value="F:ATP-dependent peptidase activity"/>
    <property type="evidence" value="ECO:0007669"/>
    <property type="project" value="InterPro"/>
</dbReference>
<dbReference type="PANTHER" id="PTHR32472">
    <property type="entry name" value="DNA REPAIR PROTEIN RADA"/>
    <property type="match status" value="1"/>
</dbReference>
<comment type="similarity">
    <text evidence="11 13">Belongs to the RecA family. RadA subfamily.</text>
</comment>
<dbReference type="InterPro" id="IPR004504">
    <property type="entry name" value="DNA_repair_RadA"/>
</dbReference>
<evidence type="ECO:0000256" key="6">
    <source>
        <dbReference type="ARBA" id="ARBA00022833"/>
    </source>
</evidence>